<feature type="transmembrane region" description="Helical" evidence="1">
    <location>
        <begin position="158"/>
        <end position="175"/>
    </location>
</feature>
<feature type="transmembrane region" description="Helical" evidence="1">
    <location>
        <begin position="21"/>
        <end position="38"/>
    </location>
</feature>
<organism evidence="2 3">
    <name type="scientific">Streptomyces xanthochromogenes</name>
    <dbReference type="NCBI Taxonomy" id="67384"/>
    <lineage>
        <taxon>Bacteria</taxon>
        <taxon>Bacillati</taxon>
        <taxon>Actinomycetota</taxon>
        <taxon>Actinomycetes</taxon>
        <taxon>Kitasatosporales</taxon>
        <taxon>Streptomycetaceae</taxon>
        <taxon>Streptomyces</taxon>
    </lineage>
</organism>
<keyword evidence="1" id="KW-0472">Membrane</keyword>
<comment type="caution">
    <text evidence="2">The sequence shown here is derived from an EMBL/GenBank/DDBJ whole genome shotgun (WGS) entry which is preliminary data.</text>
</comment>
<keyword evidence="1" id="KW-1133">Transmembrane helix</keyword>
<protein>
    <recommendedName>
        <fullName evidence="4">Low temperature requirement protein A</fullName>
    </recommendedName>
</protein>
<dbReference type="Proteomes" id="UP000600946">
    <property type="component" value="Unassembled WGS sequence"/>
</dbReference>
<dbReference type="InterPro" id="IPR010640">
    <property type="entry name" value="Low_temperature_requirement_A"/>
</dbReference>
<evidence type="ECO:0000256" key="1">
    <source>
        <dbReference type="SAM" id="Phobius"/>
    </source>
</evidence>
<gene>
    <name evidence="2" type="ORF">GCM10010326_05990</name>
</gene>
<proteinExistence type="predicted"/>
<feature type="transmembrane region" description="Helical" evidence="1">
    <location>
        <begin position="50"/>
        <end position="70"/>
    </location>
</feature>
<dbReference type="GeneID" id="96288622"/>
<dbReference type="PANTHER" id="PTHR36840:SF1">
    <property type="entry name" value="BLL5714 PROTEIN"/>
    <property type="match status" value="1"/>
</dbReference>
<dbReference type="EMBL" id="BMUU01000001">
    <property type="protein sequence ID" value="GGY16707.1"/>
    <property type="molecule type" value="Genomic_DNA"/>
</dbReference>
<evidence type="ECO:0000313" key="2">
    <source>
        <dbReference type="EMBL" id="GGY16707.1"/>
    </source>
</evidence>
<name>A0ABQ2ZLK0_9ACTN</name>
<feature type="transmembrane region" description="Helical" evidence="1">
    <location>
        <begin position="254"/>
        <end position="271"/>
    </location>
</feature>
<keyword evidence="1" id="KW-0812">Transmembrane</keyword>
<dbReference type="Pfam" id="PF06772">
    <property type="entry name" value="LtrA"/>
    <property type="match status" value="1"/>
</dbReference>
<feature type="transmembrane region" description="Helical" evidence="1">
    <location>
        <begin position="356"/>
        <end position="373"/>
    </location>
</feature>
<dbReference type="PANTHER" id="PTHR36840">
    <property type="entry name" value="BLL5714 PROTEIN"/>
    <property type="match status" value="1"/>
</dbReference>
<evidence type="ECO:0008006" key="4">
    <source>
        <dbReference type="Google" id="ProtNLM"/>
    </source>
</evidence>
<feature type="transmembrane region" description="Helical" evidence="1">
    <location>
        <begin position="379"/>
        <end position="396"/>
    </location>
</feature>
<reference evidence="3" key="1">
    <citation type="journal article" date="2019" name="Int. J. Syst. Evol. Microbiol.">
        <title>The Global Catalogue of Microorganisms (GCM) 10K type strain sequencing project: providing services to taxonomists for standard genome sequencing and annotation.</title>
        <authorList>
            <consortium name="The Broad Institute Genomics Platform"/>
            <consortium name="The Broad Institute Genome Sequencing Center for Infectious Disease"/>
            <person name="Wu L."/>
            <person name="Ma J."/>
        </authorList>
    </citation>
    <scope>NUCLEOTIDE SEQUENCE [LARGE SCALE GENOMIC DNA]</scope>
    <source>
        <strain evidence="3">JCM 4594</strain>
    </source>
</reference>
<feature type="transmembrane region" description="Helical" evidence="1">
    <location>
        <begin position="292"/>
        <end position="315"/>
    </location>
</feature>
<keyword evidence="3" id="KW-1185">Reference proteome</keyword>
<accession>A0ABQ2ZLK0</accession>
<dbReference type="RefSeq" id="WP_190026069.1">
    <property type="nucleotide sequence ID" value="NZ_BMUU01000001.1"/>
</dbReference>
<feature type="transmembrane region" description="Helical" evidence="1">
    <location>
        <begin position="327"/>
        <end position="344"/>
    </location>
</feature>
<evidence type="ECO:0000313" key="3">
    <source>
        <dbReference type="Proteomes" id="UP000600946"/>
    </source>
</evidence>
<sequence>MSETPVNTLVPASGGERHASWLELFFDLVAVAGVAQLAHLLHGEPGWRDVGLYIVLYLAFWTNWLSLTLYGNVAGERTRTRILLIGMFGLTVMAAAVHGVQQGDRGTAFAIAYAVTRYIGGNAFGDRREILVDWPTVTFTAGAVPWTVSIFVHGPARPWLWALGVVMDLYVTFAFSREHLLRTVRERAERRRTREASRPAPRGGARLEGRELAIVQTDTEHLAERLGLFSIIVLGEGVYQIVEAASDARWDRGLYGTVPGAFALLVLLWSLSLRRGRGGVPCLGAQSPPTRVLLALHCFVTGAVAALAVGLGVLVEHADGALPRQTGWMMATALGAYLLVATGLAHWTRAGSLPRLLGAAVPPLAVCAAVGVFDRAGRHAAGLVWLLVLAVVWFSAGMRRYDPRPPGEAA</sequence>
<feature type="transmembrane region" description="Helical" evidence="1">
    <location>
        <begin position="82"/>
        <end position="100"/>
    </location>
</feature>